<evidence type="ECO:0000313" key="2">
    <source>
        <dbReference type="Proteomes" id="UP001153678"/>
    </source>
</evidence>
<gene>
    <name evidence="1" type="ORF">FWILDA_LOCUS18337</name>
</gene>
<dbReference type="OrthoDB" id="532890at2759"/>
<dbReference type="EMBL" id="CAMKVN010017480">
    <property type="protein sequence ID" value="CAI2197962.1"/>
    <property type="molecule type" value="Genomic_DNA"/>
</dbReference>
<reference evidence="1" key="1">
    <citation type="submission" date="2022-08" db="EMBL/GenBank/DDBJ databases">
        <authorList>
            <person name="Kallberg Y."/>
            <person name="Tangrot J."/>
            <person name="Rosling A."/>
        </authorList>
    </citation>
    <scope>NUCLEOTIDE SEQUENCE</scope>
    <source>
        <strain evidence="1">Wild A</strain>
    </source>
</reference>
<dbReference type="Pfam" id="PF10049">
    <property type="entry name" value="DUF2283"/>
    <property type="match status" value="1"/>
</dbReference>
<feature type="non-terminal residue" evidence="1">
    <location>
        <position position="1"/>
    </location>
</feature>
<protein>
    <submittedName>
        <fullName evidence="1">6915_t:CDS:1</fullName>
    </submittedName>
</protein>
<keyword evidence="2" id="KW-1185">Reference proteome</keyword>
<name>A0A9W4XAK1_9GLOM</name>
<dbReference type="InterPro" id="IPR019270">
    <property type="entry name" value="DUF2283"/>
</dbReference>
<evidence type="ECO:0000313" key="1">
    <source>
        <dbReference type="EMBL" id="CAI2197962.1"/>
    </source>
</evidence>
<proteinExistence type="predicted"/>
<dbReference type="Proteomes" id="UP001153678">
    <property type="component" value="Unassembled WGS sequence"/>
</dbReference>
<comment type="caution">
    <text evidence="1">The sequence shown here is derived from an EMBL/GenBank/DDBJ whole genome shotgun (WGS) entry which is preliminary data.</text>
</comment>
<dbReference type="AlphaFoldDB" id="A0A9W4XAK1"/>
<sequence length="166" mass="19421">SGLNFDYYNDTDNLEIFMLEMSLGLVYQSEDITDDLLLSYDHEDKIAAIEIYGASNVLHVSFVQGNPRFVINHMYHEDSDILEINLVNYTPRMVEFKKTEVEDVEIGMDNDGKLVSLLFYKASNRVLETLSEDEREERANMAEELSKRYREYLKMNKPEINMQEVV</sequence>
<accession>A0A9W4XAK1</accession>
<organism evidence="1 2">
    <name type="scientific">Funneliformis geosporum</name>
    <dbReference type="NCBI Taxonomy" id="1117311"/>
    <lineage>
        <taxon>Eukaryota</taxon>
        <taxon>Fungi</taxon>
        <taxon>Fungi incertae sedis</taxon>
        <taxon>Mucoromycota</taxon>
        <taxon>Glomeromycotina</taxon>
        <taxon>Glomeromycetes</taxon>
        <taxon>Glomerales</taxon>
        <taxon>Glomeraceae</taxon>
        <taxon>Funneliformis</taxon>
    </lineage>
</organism>